<feature type="binding site" evidence="5 8">
    <location>
        <position position="273"/>
    </location>
    <ligand>
        <name>Ni(2+)</name>
        <dbReference type="ChEBI" id="CHEBI:49786"/>
        <label>2</label>
    </ligand>
</feature>
<dbReference type="RefSeq" id="WP_136347515.1">
    <property type="nucleotide sequence ID" value="NZ_SSOC01000002.1"/>
</dbReference>
<evidence type="ECO:0000313" key="15">
    <source>
        <dbReference type="EMBL" id="THF66574.1"/>
    </source>
</evidence>
<feature type="binding site" evidence="5 8">
    <location>
        <position position="361"/>
    </location>
    <ligand>
        <name>Ni(2+)</name>
        <dbReference type="ChEBI" id="CHEBI:49786"/>
        <label>1</label>
    </ligand>
</feature>
<dbReference type="Gene3D" id="2.30.40.10">
    <property type="entry name" value="Urease, subunit C, domain 1"/>
    <property type="match status" value="1"/>
</dbReference>
<feature type="region of interest" description="Disordered" evidence="13">
    <location>
        <begin position="394"/>
        <end position="420"/>
    </location>
</feature>
<dbReference type="InterPro" id="IPR050112">
    <property type="entry name" value="Urease_alpha_subunit"/>
</dbReference>
<dbReference type="Pfam" id="PF01979">
    <property type="entry name" value="Amidohydro_1"/>
    <property type="match status" value="2"/>
</dbReference>
<dbReference type="SUPFAM" id="SSF51338">
    <property type="entry name" value="Composite domain of metallo-dependent hydrolases"/>
    <property type="match status" value="2"/>
</dbReference>
<feature type="binding site" evidence="5 8">
    <location>
        <position position="247"/>
    </location>
    <ligand>
        <name>Ni(2+)</name>
        <dbReference type="ChEBI" id="CHEBI:49786"/>
        <label>2</label>
    </ligand>
</feature>
<dbReference type="InterPro" id="IPR011059">
    <property type="entry name" value="Metal-dep_hydrolase_composite"/>
</dbReference>
<dbReference type="Gene3D" id="3.20.20.140">
    <property type="entry name" value="Metal-dependent hydrolases"/>
    <property type="match status" value="1"/>
</dbReference>
<dbReference type="AlphaFoldDB" id="A0A4S4B1W8"/>
<evidence type="ECO:0000256" key="3">
    <source>
        <dbReference type="ARBA" id="ARBA00022723"/>
    </source>
</evidence>
<dbReference type="InterPro" id="IPR017951">
    <property type="entry name" value="Urease_asu_c"/>
</dbReference>
<accession>A0A4S4B1W8</accession>
<feature type="modified residue" description="N6-carboxylysine" evidence="5 7">
    <location>
        <position position="218"/>
    </location>
</feature>
<keyword evidence="5 10" id="KW-0963">Cytoplasm</keyword>
<protein>
    <recommendedName>
        <fullName evidence="5 6">Urease subunit alpha</fullName>
        <ecNumber evidence="5 6">3.5.1.5</ecNumber>
    </recommendedName>
    <alternativeName>
        <fullName evidence="5">Urea amidohydrolase subunit alpha</fullName>
    </alternativeName>
</protein>
<reference evidence="15 16" key="1">
    <citation type="submission" date="2019-04" db="EMBL/GenBank/DDBJ databases">
        <title>Azoarcus nasutitermitis sp. nov. isolated from termite nest.</title>
        <authorList>
            <person name="Lin S.-Y."/>
            <person name="Hameed A."/>
            <person name="Hsu Y.-H."/>
            <person name="Young C.-C."/>
        </authorList>
    </citation>
    <scope>NUCLEOTIDE SEQUENCE [LARGE SCALE GENOMIC DNA]</scope>
    <source>
        <strain evidence="15 16">CC-YHH838</strain>
    </source>
</reference>
<dbReference type="PANTHER" id="PTHR43440">
    <property type="entry name" value="UREASE"/>
    <property type="match status" value="1"/>
</dbReference>
<evidence type="ECO:0000256" key="1">
    <source>
        <dbReference type="ARBA" id="ARBA00004897"/>
    </source>
</evidence>
<feature type="domain" description="Urease" evidence="14">
    <location>
        <begin position="130"/>
        <end position="596"/>
    </location>
</feature>
<dbReference type="Pfam" id="PF00449">
    <property type="entry name" value="Urease_alpha"/>
    <property type="match status" value="1"/>
</dbReference>
<dbReference type="PROSITE" id="PS00145">
    <property type="entry name" value="UREASE_2"/>
    <property type="match status" value="1"/>
</dbReference>
<evidence type="ECO:0000256" key="10">
    <source>
        <dbReference type="PROSITE-ProRule" id="PRU00700"/>
    </source>
</evidence>
<dbReference type="InterPro" id="IPR032466">
    <property type="entry name" value="Metal_Hydrolase"/>
</dbReference>
<dbReference type="GO" id="GO:0005737">
    <property type="term" value="C:cytoplasm"/>
    <property type="evidence" value="ECO:0007669"/>
    <property type="project" value="UniProtKB-SubCell"/>
</dbReference>
<evidence type="ECO:0000256" key="9">
    <source>
        <dbReference type="PIRSR" id="PIRSR611612-52"/>
    </source>
</evidence>
<keyword evidence="3 5" id="KW-0479">Metal-binding</keyword>
<organism evidence="15 16">
    <name type="scientific">Pseudothauera nasutitermitis</name>
    <dbReference type="NCBI Taxonomy" id="2565930"/>
    <lineage>
        <taxon>Bacteria</taxon>
        <taxon>Pseudomonadati</taxon>
        <taxon>Pseudomonadota</taxon>
        <taxon>Betaproteobacteria</taxon>
        <taxon>Rhodocyclales</taxon>
        <taxon>Zoogloeaceae</taxon>
        <taxon>Pseudothauera</taxon>
    </lineage>
</organism>
<comment type="pathway">
    <text evidence="1 5">Nitrogen metabolism; urea degradation; CO(2) and NH(3) from urea (urease route): step 1/1.</text>
</comment>
<dbReference type="SUPFAM" id="SSF51556">
    <property type="entry name" value="Metallo-dependent hydrolases"/>
    <property type="match status" value="1"/>
</dbReference>
<evidence type="ECO:0000256" key="13">
    <source>
        <dbReference type="SAM" id="MobiDB-lite"/>
    </source>
</evidence>
<dbReference type="PANTHER" id="PTHR43440:SF1">
    <property type="entry name" value="UREASE"/>
    <property type="match status" value="1"/>
</dbReference>
<keyword evidence="16" id="KW-1185">Reference proteome</keyword>
<dbReference type="GO" id="GO:0009039">
    <property type="term" value="F:urease activity"/>
    <property type="evidence" value="ECO:0007669"/>
    <property type="project" value="UniProtKB-UniRule"/>
</dbReference>
<dbReference type="EC" id="3.5.1.5" evidence="5 6"/>
<feature type="binding site" evidence="5 8">
    <location>
        <position position="137"/>
    </location>
    <ligand>
        <name>Ni(2+)</name>
        <dbReference type="ChEBI" id="CHEBI:49786"/>
        <label>1</label>
    </ligand>
</feature>
<dbReference type="GO" id="GO:0016151">
    <property type="term" value="F:nickel cation binding"/>
    <property type="evidence" value="ECO:0007669"/>
    <property type="project" value="UniProtKB-UniRule"/>
</dbReference>
<dbReference type="InterPro" id="IPR006680">
    <property type="entry name" value="Amidohydro-rel"/>
</dbReference>
<feature type="binding site" evidence="5 8">
    <location>
        <position position="135"/>
    </location>
    <ligand>
        <name>Ni(2+)</name>
        <dbReference type="ChEBI" id="CHEBI:49786"/>
        <label>1</label>
    </ligand>
</feature>
<comment type="caution">
    <text evidence="15">The sequence shown here is derived from an EMBL/GenBank/DDBJ whole genome shotgun (WGS) entry which is preliminary data.</text>
</comment>
<dbReference type="InterPro" id="IPR017950">
    <property type="entry name" value="Urease_AS"/>
</dbReference>
<keyword evidence="4 5" id="KW-0378">Hydrolase</keyword>
<evidence type="ECO:0000256" key="2">
    <source>
        <dbReference type="ARBA" id="ARBA00022596"/>
    </source>
</evidence>
<evidence type="ECO:0000256" key="11">
    <source>
        <dbReference type="RuleBase" id="RU000510"/>
    </source>
</evidence>
<sequence>MSTKIPRRAYAEMFGPTTGDRVRLADTELWIEVEHDYTVYGDEVKFGGGKVIRDGMGQGQKSAAEVADTVVTNALIVDHWGIVKADVGIQDGRIAAIGKAGNPDIQPGVDIPIGAGTEVIAGEGMILTAGGIDSHIHWICPQQIDDALMSGVTTMLGGGTGPATGTLATTCTPGPWHIHRMLEAADAFPMNLGFFGKGNASLPEPLAEQIEAGVIGLKLHEDWGTTPAAIDNCLSVAERYDVQVAIHTDTLNESGFVETTIAAFKDRTIHTFHTEGAGGGHAPDIIKAIGRANVLPSSTNPTRPYTVNTIDEHLDMLMVCHHLDPAIAEDVAFAESRIRRETIAAEDILHDLGGFSMMSSDSQAMGRVGEVVTRTWQTAHKMKVQRGWLAPAGGGLSHGPLSPDPSPAGGEGGFVSPAVQAKPSNDNFRVKRYIAKYTINPAITHGIAHEVGSVEVGKLADLVLWKPAFFGAKPSMVLKGGMIAAAAMGDPNASIPTPQPVHYRPMFAAYGKALARSVTFVSQAALDNPAVAALKLAKPLVAVQGCRGVQKADMVHNGATPLIEVDPETYEVRADGELLVCEPATELPLAQRYFLF</sequence>
<comment type="PTM">
    <text evidence="5">Carboxylation allows a single lysine to coordinate two nickel ions.</text>
</comment>
<evidence type="ECO:0000256" key="6">
    <source>
        <dbReference type="NCBIfam" id="TIGR01792"/>
    </source>
</evidence>
<dbReference type="PROSITE" id="PS51368">
    <property type="entry name" value="UREASE_3"/>
    <property type="match status" value="1"/>
</dbReference>
<feature type="binding site" description="via carbamate group" evidence="5 8">
    <location>
        <position position="218"/>
    </location>
    <ligand>
        <name>Ni(2+)</name>
        <dbReference type="ChEBI" id="CHEBI:49786"/>
        <label>2</label>
    </ligand>
</feature>
<dbReference type="NCBIfam" id="TIGR01792">
    <property type="entry name" value="urease_alph"/>
    <property type="match status" value="1"/>
</dbReference>
<dbReference type="PROSITE" id="PS01120">
    <property type="entry name" value="UREASE_1"/>
    <property type="match status" value="1"/>
</dbReference>
<dbReference type="UniPathway" id="UPA00258">
    <property type="reaction ID" value="UER00370"/>
</dbReference>
<evidence type="ECO:0000256" key="8">
    <source>
        <dbReference type="PIRSR" id="PIRSR611612-51"/>
    </source>
</evidence>
<keyword evidence="2 5" id="KW-0533">Nickel</keyword>
<gene>
    <name evidence="5 15" type="primary">ureC</name>
    <name evidence="15" type="ORF">E6C76_07010</name>
</gene>
<evidence type="ECO:0000256" key="4">
    <source>
        <dbReference type="ARBA" id="ARBA00022801"/>
    </source>
</evidence>
<dbReference type="InterPro" id="IPR005848">
    <property type="entry name" value="Urease_asu"/>
</dbReference>
<evidence type="ECO:0000313" key="16">
    <source>
        <dbReference type="Proteomes" id="UP000308430"/>
    </source>
</evidence>
<comment type="PTM">
    <text evidence="7">Carbamylation allows a single lysine to coordinate two nickel ions.</text>
</comment>
<name>A0A4S4B1W8_9RHOO</name>
<dbReference type="InterPro" id="IPR029754">
    <property type="entry name" value="Urease_Ni-bd"/>
</dbReference>
<comment type="similarity">
    <text evidence="5 12">Belongs to the metallo-dependent hydrolases superfamily. Urease alpha subunit family.</text>
</comment>
<comment type="catalytic activity">
    <reaction evidence="5 11">
        <text>urea + 2 H2O + H(+) = hydrogencarbonate + 2 NH4(+)</text>
        <dbReference type="Rhea" id="RHEA:20557"/>
        <dbReference type="ChEBI" id="CHEBI:15377"/>
        <dbReference type="ChEBI" id="CHEBI:15378"/>
        <dbReference type="ChEBI" id="CHEBI:16199"/>
        <dbReference type="ChEBI" id="CHEBI:17544"/>
        <dbReference type="ChEBI" id="CHEBI:28938"/>
        <dbReference type="EC" id="3.5.1.5"/>
    </reaction>
</comment>
<dbReference type="Proteomes" id="UP000308430">
    <property type="component" value="Unassembled WGS sequence"/>
</dbReference>
<evidence type="ECO:0000256" key="5">
    <source>
        <dbReference type="HAMAP-Rule" id="MF_01953"/>
    </source>
</evidence>
<dbReference type="CDD" id="cd00375">
    <property type="entry name" value="Urease_alpha"/>
    <property type="match status" value="1"/>
</dbReference>
<dbReference type="InterPro" id="IPR011612">
    <property type="entry name" value="Urease_alpha_N_dom"/>
</dbReference>
<dbReference type="HAMAP" id="MF_01953">
    <property type="entry name" value="Urease_alpha"/>
    <property type="match status" value="1"/>
</dbReference>
<feature type="binding site" description="via carbamate group" evidence="5 8">
    <location>
        <position position="218"/>
    </location>
    <ligand>
        <name>Ni(2+)</name>
        <dbReference type="ChEBI" id="CHEBI:49786"/>
        <label>1</label>
    </ligand>
</feature>
<proteinExistence type="inferred from homology"/>
<evidence type="ECO:0000256" key="12">
    <source>
        <dbReference type="RuleBase" id="RU004158"/>
    </source>
</evidence>
<evidence type="ECO:0000256" key="7">
    <source>
        <dbReference type="PIRSR" id="PIRSR611612-50"/>
    </source>
</evidence>
<dbReference type="NCBIfam" id="NF009686">
    <property type="entry name" value="PRK13207.1"/>
    <property type="match status" value="1"/>
</dbReference>
<dbReference type="GO" id="GO:0043419">
    <property type="term" value="P:urea catabolic process"/>
    <property type="evidence" value="ECO:0007669"/>
    <property type="project" value="UniProtKB-UniRule"/>
</dbReference>
<comment type="subcellular location">
    <subcellularLocation>
        <location evidence="5 10">Cytoplasm</location>
    </subcellularLocation>
</comment>
<comment type="subunit">
    <text evidence="5">Heterotrimer of UreA (gamma), UreB (beta) and UreC (alpha) subunits. Three heterotrimers associate to form the active enzyme.</text>
</comment>
<comment type="cofactor">
    <cofactor evidence="5 8 11">
        <name>Ni cation</name>
        <dbReference type="ChEBI" id="CHEBI:25516"/>
    </cofactor>
    <text evidence="5 8 11">Binds 2 nickel ions per subunit.</text>
</comment>
<dbReference type="PRINTS" id="PR01752">
    <property type="entry name" value="UREASE"/>
</dbReference>
<dbReference type="EMBL" id="SSOC01000002">
    <property type="protein sequence ID" value="THF66574.1"/>
    <property type="molecule type" value="Genomic_DNA"/>
</dbReference>
<feature type="active site" description="Proton donor" evidence="5 9">
    <location>
        <position position="321"/>
    </location>
</feature>
<feature type="binding site" evidence="5 10">
    <location>
        <position position="220"/>
    </location>
    <ligand>
        <name>substrate</name>
    </ligand>
</feature>
<evidence type="ECO:0000259" key="14">
    <source>
        <dbReference type="PROSITE" id="PS51368"/>
    </source>
</evidence>
<dbReference type="OrthoDB" id="9802793at2"/>